<gene>
    <name evidence="1" type="ORF">LZC94_08120</name>
</gene>
<dbReference type="PROSITE" id="PS51257">
    <property type="entry name" value="PROKAR_LIPOPROTEIN"/>
    <property type="match status" value="1"/>
</dbReference>
<reference evidence="1 2" key="1">
    <citation type="submission" date="2021-12" db="EMBL/GenBank/DDBJ databases">
        <title>Discovery of the Pendulisporaceae a myxobacterial family with distinct sporulation behavior and unique specialized metabolism.</title>
        <authorList>
            <person name="Garcia R."/>
            <person name="Popoff A."/>
            <person name="Bader C.D."/>
            <person name="Loehr J."/>
            <person name="Walesch S."/>
            <person name="Walt C."/>
            <person name="Boldt J."/>
            <person name="Bunk B."/>
            <person name="Haeckl F.J.F.P.J."/>
            <person name="Gunesch A.P."/>
            <person name="Birkelbach J."/>
            <person name="Nuebel U."/>
            <person name="Pietschmann T."/>
            <person name="Bach T."/>
            <person name="Mueller R."/>
        </authorList>
    </citation>
    <scope>NUCLEOTIDE SEQUENCE [LARGE SCALE GENOMIC DNA]</scope>
    <source>
        <strain evidence="1 2">MSr11954</strain>
    </source>
</reference>
<accession>A0ABZ2M5I8</accession>
<dbReference type="RefSeq" id="WP_394826864.1">
    <property type="nucleotide sequence ID" value="NZ_CP089984.1"/>
</dbReference>
<sequence>MNTTRLLSFGLVAALTACSSSDDKPTPQAALCAVRPAGAGGDAGPRDPNGLYSIGTVIQGPSARTLYIQSVTSLDQYVSTGPATEISGNSRHMAYGGFTYVGYAEKPEIGKFEPNSEGKLVKSSQPNVNFGRYGLKSIPFGNAFISATKAYLFAEAQYKVIVWNPTTMEITGEIDLSQVKKEGFDAELWVATVKGDKVYVPLRYVDYKNTNLYKIGRDANMLVLDASQNSVVRVMHDERCAAAGQPAILDDGTIYVLADGRSYLAQVEAMLTQQPVPKTCILRVKPGETSFDPNYMVEIPSLTGGRNAASQFFHVGNGVGYAKVHYPDQMARGADLKGSAIWKQKAFKYWRFELGDTVKAAEVPEIGFSMIAFGGAVLDGKYYAAESADGATSSFCEFDPKTNTASLRFQMDGFLRDLYRLR</sequence>
<dbReference type="Proteomes" id="UP001370348">
    <property type="component" value="Chromosome"/>
</dbReference>
<evidence type="ECO:0000313" key="1">
    <source>
        <dbReference type="EMBL" id="WXB17234.1"/>
    </source>
</evidence>
<dbReference type="EMBL" id="CP089984">
    <property type="protein sequence ID" value="WXB17234.1"/>
    <property type="molecule type" value="Genomic_DNA"/>
</dbReference>
<proteinExistence type="predicted"/>
<name>A0ABZ2M5I8_9BACT</name>
<dbReference type="SUPFAM" id="SSF50998">
    <property type="entry name" value="Quinoprotein alcohol dehydrogenase-like"/>
    <property type="match status" value="1"/>
</dbReference>
<evidence type="ECO:0000313" key="2">
    <source>
        <dbReference type="Proteomes" id="UP001370348"/>
    </source>
</evidence>
<protein>
    <submittedName>
        <fullName evidence="1">Uncharacterized protein</fullName>
    </submittedName>
</protein>
<organism evidence="1 2">
    <name type="scientific">Pendulispora albinea</name>
    <dbReference type="NCBI Taxonomy" id="2741071"/>
    <lineage>
        <taxon>Bacteria</taxon>
        <taxon>Pseudomonadati</taxon>
        <taxon>Myxococcota</taxon>
        <taxon>Myxococcia</taxon>
        <taxon>Myxococcales</taxon>
        <taxon>Sorangiineae</taxon>
        <taxon>Pendulisporaceae</taxon>
        <taxon>Pendulispora</taxon>
    </lineage>
</organism>
<keyword evidence="2" id="KW-1185">Reference proteome</keyword>
<dbReference type="InterPro" id="IPR011047">
    <property type="entry name" value="Quinoprotein_ADH-like_sf"/>
</dbReference>